<feature type="compositionally biased region" description="Low complexity" evidence="1">
    <location>
        <begin position="438"/>
        <end position="449"/>
    </location>
</feature>
<feature type="region of interest" description="Disordered" evidence="1">
    <location>
        <begin position="1"/>
        <end position="215"/>
    </location>
</feature>
<feature type="compositionally biased region" description="Basic and acidic residues" evidence="1">
    <location>
        <begin position="420"/>
        <end position="437"/>
    </location>
</feature>
<feature type="compositionally biased region" description="Basic and acidic residues" evidence="1">
    <location>
        <begin position="625"/>
        <end position="640"/>
    </location>
</feature>
<feature type="region of interest" description="Disordered" evidence="1">
    <location>
        <begin position="590"/>
        <end position="640"/>
    </location>
</feature>
<feature type="compositionally biased region" description="Low complexity" evidence="1">
    <location>
        <begin position="202"/>
        <end position="215"/>
    </location>
</feature>
<dbReference type="EMBL" id="KB446538">
    <property type="protein sequence ID" value="EME45067.1"/>
    <property type="molecule type" value="Genomic_DNA"/>
</dbReference>
<feature type="compositionally biased region" description="Low complexity" evidence="1">
    <location>
        <begin position="175"/>
        <end position="184"/>
    </location>
</feature>
<feature type="region of interest" description="Disordered" evidence="1">
    <location>
        <begin position="545"/>
        <end position="573"/>
    </location>
</feature>
<sequence>MPQDKTGRVAQCEDYDSDESRIVEGTVVTASAGATQRPRSQQQSSSRPRTAERSHRGDATNNSGQPSHASAQIATTSHTPAAGSTSQPPTLRRLSTASPTKSKPVIHRVDSARSGTSARQQSGSRCSDPYCNKPGCALKPNIERRYTLSSEQPHPQSTQAPTTSQHRSAPQHHYQAVPVATPAMMMPPPPLPQPESRPRQPRPVSIHAGYPSYSGSLPGPLPASSAYYYQNYQQPSSSYYGTTPPTQTSINYPPQSPSMPSPSSPNVAGTYPGFPGYAGPSAYSTRQANPAVPGLDFPKVMPHLSLQPGLSRAFSARTPNVLTEPESTETESDSASSESDISETEEDYQRRLKNDRRKSRAPEDMVAVVPSRRPSVRDSKRYRTETAVSMKSRRESLRLEDVPRSARRSDTGLDYPSSSDRNDSDRTARATISERRSTTSSARGSRRPSVSTTASSGRTKDTSLSSGANEHSRVIIEDSSGRRRTAYLSKEQQSDLIRRMEQAKLNERWDEQRLTEEKVAAYQRSINGGEPYELSAQNVKDINRKSGSHSLSHVSRRSQRSGGSGSKLSRSDGIVIQTGGTVLHIHGESSVQVRPGEDGGSAQITIGSVSGRDSGYHGSKSSSSRVERSRGGSEFSRRGKIREEVEYDSAGYEVAR</sequence>
<feature type="compositionally biased region" description="Polar residues" evidence="1">
    <location>
        <begin position="450"/>
        <end position="469"/>
    </location>
</feature>
<protein>
    <submittedName>
        <fullName evidence="2">Uncharacterized protein</fullName>
    </submittedName>
</protein>
<feature type="region of interest" description="Disordered" evidence="1">
    <location>
        <begin position="234"/>
        <end position="478"/>
    </location>
</feature>
<proteinExistence type="predicted"/>
<dbReference type="Proteomes" id="UP000016933">
    <property type="component" value="Unassembled WGS sequence"/>
</dbReference>
<feature type="compositionally biased region" description="Polar residues" evidence="1">
    <location>
        <begin position="59"/>
        <end position="101"/>
    </location>
</feature>
<evidence type="ECO:0000256" key="1">
    <source>
        <dbReference type="SAM" id="MobiDB-lite"/>
    </source>
</evidence>
<dbReference type="OrthoDB" id="68056at2759"/>
<evidence type="ECO:0000313" key="3">
    <source>
        <dbReference type="Proteomes" id="UP000016933"/>
    </source>
</evidence>
<evidence type="ECO:0000313" key="2">
    <source>
        <dbReference type="EMBL" id="EME45067.1"/>
    </source>
</evidence>
<feature type="compositionally biased region" description="Polar residues" evidence="1">
    <location>
        <begin position="147"/>
        <end position="168"/>
    </location>
</feature>
<feature type="compositionally biased region" description="Polar residues" evidence="1">
    <location>
        <begin position="241"/>
        <end position="252"/>
    </location>
</feature>
<keyword evidence="3" id="KW-1185">Reference proteome</keyword>
<dbReference type="STRING" id="675120.N1PNT4"/>
<feature type="compositionally biased region" description="Polar residues" evidence="1">
    <location>
        <begin position="113"/>
        <end position="125"/>
    </location>
</feature>
<reference evidence="2 3" key="2">
    <citation type="journal article" date="2012" name="PLoS Pathog.">
        <title>Diverse lifestyles and strategies of plant pathogenesis encoded in the genomes of eighteen Dothideomycetes fungi.</title>
        <authorList>
            <person name="Ohm R.A."/>
            <person name="Feau N."/>
            <person name="Henrissat B."/>
            <person name="Schoch C.L."/>
            <person name="Horwitz B.A."/>
            <person name="Barry K.W."/>
            <person name="Condon B.J."/>
            <person name="Copeland A.C."/>
            <person name="Dhillon B."/>
            <person name="Glaser F."/>
            <person name="Hesse C.N."/>
            <person name="Kosti I."/>
            <person name="LaButti K."/>
            <person name="Lindquist E.A."/>
            <person name="Lucas S."/>
            <person name="Salamov A.A."/>
            <person name="Bradshaw R.E."/>
            <person name="Ciuffetti L."/>
            <person name="Hamelin R.C."/>
            <person name="Kema G.H.J."/>
            <person name="Lawrence C."/>
            <person name="Scott J.A."/>
            <person name="Spatafora J.W."/>
            <person name="Turgeon B.G."/>
            <person name="de Wit P.J.G.M."/>
            <person name="Zhong S."/>
            <person name="Goodwin S.B."/>
            <person name="Grigoriev I.V."/>
        </authorList>
    </citation>
    <scope>NUCLEOTIDE SEQUENCE [LARGE SCALE GENOMIC DNA]</scope>
    <source>
        <strain evidence="3">NZE10 / CBS 128990</strain>
    </source>
</reference>
<gene>
    <name evidence="2" type="ORF">DOTSEDRAFT_33658</name>
</gene>
<dbReference type="eggNOG" id="ENOG502R8V2">
    <property type="taxonomic scope" value="Eukaryota"/>
</dbReference>
<feature type="compositionally biased region" description="Basic and acidic residues" evidence="1">
    <location>
        <begin position="49"/>
        <end position="58"/>
    </location>
</feature>
<organism evidence="2 3">
    <name type="scientific">Dothistroma septosporum (strain NZE10 / CBS 128990)</name>
    <name type="common">Red band needle blight fungus</name>
    <name type="synonym">Mycosphaerella pini</name>
    <dbReference type="NCBI Taxonomy" id="675120"/>
    <lineage>
        <taxon>Eukaryota</taxon>
        <taxon>Fungi</taxon>
        <taxon>Dikarya</taxon>
        <taxon>Ascomycota</taxon>
        <taxon>Pezizomycotina</taxon>
        <taxon>Dothideomycetes</taxon>
        <taxon>Dothideomycetidae</taxon>
        <taxon>Mycosphaerellales</taxon>
        <taxon>Mycosphaerellaceae</taxon>
        <taxon>Dothistroma</taxon>
    </lineage>
</organism>
<feature type="compositionally biased region" description="Basic and acidic residues" evidence="1">
    <location>
        <begin position="392"/>
        <end position="411"/>
    </location>
</feature>
<feature type="compositionally biased region" description="Basic and acidic residues" evidence="1">
    <location>
        <begin position="375"/>
        <end position="384"/>
    </location>
</feature>
<reference evidence="3" key="1">
    <citation type="journal article" date="2012" name="PLoS Genet.">
        <title>The genomes of the fungal plant pathogens Cladosporium fulvum and Dothistroma septosporum reveal adaptation to different hosts and lifestyles but also signatures of common ancestry.</title>
        <authorList>
            <person name="de Wit P.J.G.M."/>
            <person name="van der Burgt A."/>
            <person name="Oekmen B."/>
            <person name="Stergiopoulos I."/>
            <person name="Abd-Elsalam K.A."/>
            <person name="Aerts A.L."/>
            <person name="Bahkali A.H."/>
            <person name="Beenen H.G."/>
            <person name="Chettri P."/>
            <person name="Cox M.P."/>
            <person name="Datema E."/>
            <person name="de Vries R.P."/>
            <person name="Dhillon B."/>
            <person name="Ganley A.R."/>
            <person name="Griffiths S.A."/>
            <person name="Guo Y."/>
            <person name="Hamelin R.C."/>
            <person name="Henrissat B."/>
            <person name="Kabir M.S."/>
            <person name="Jashni M.K."/>
            <person name="Kema G."/>
            <person name="Klaubauf S."/>
            <person name="Lapidus A."/>
            <person name="Levasseur A."/>
            <person name="Lindquist E."/>
            <person name="Mehrabi R."/>
            <person name="Ohm R.A."/>
            <person name="Owen T.J."/>
            <person name="Salamov A."/>
            <person name="Schwelm A."/>
            <person name="Schijlen E."/>
            <person name="Sun H."/>
            <person name="van den Burg H.A."/>
            <person name="van Ham R.C.H.J."/>
            <person name="Zhang S."/>
            <person name="Goodwin S.B."/>
            <person name="Grigoriev I.V."/>
            <person name="Collemare J."/>
            <person name="Bradshaw R.E."/>
        </authorList>
    </citation>
    <scope>NUCLEOTIDE SEQUENCE [LARGE SCALE GENOMIC DNA]</scope>
    <source>
        <strain evidence="3">NZE10 / CBS 128990</strain>
    </source>
</reference>
<feature type="compositionally biased region" description="Pro residues" evidence="1">
    <location>
        <begin position="185"/>
        <end position="195"/>
    </location>
</feature>
<name>N1PNT4_DOTSN</name>
<dbReference type="AlphaFoldDB" id="N1PNT4"/>
<accession>N1PNT4</accession>
<feature type="compositionally biased region" description="Low complexity" evidence="1">
    <location>
        <begin position="36"/>
        <end position="48"/>
    </location>
</feature>
<dbReference type="HOGENOM" id="CLU_455763_0_0_1"/>
<feature type="compositionally biased region" description="Pro residues" evidence="1">
    <location>
        <begin position="254"/>
        <end position="263"/>
    </location>
</feature>
<dbReference type="OMA" id="HANTTQV"/>